<gene>
    <name evidence="1" type="ORF">BaRGS_00010545</name>
</gene>
<dbReference type="Proteomes" id="UP001519460">
    <property type="component" value="Unassembled WGS sequence"/>
</dbReference>
<reference evidence="1 2" key="1">
    <citation type="journal article" date="2023" name="Sci. Data">
        <title>Genome assembly of the Korean intertidal mud-creeper Batillaria attramentaria.</title>
        <authorList>
            <person name="Patra A.K."/>
            <person name="Ho P.T."/>
            <person name="Jun S."/>
            <person name="Lee S.J."/>
            <person name="Kim Y."/>
            <person name="Won Y.J."/>
        </authorList>
    </citation>
    <scope>NUCLEOTIDE SEQUENCE [LARGE SCALE GENOMIC DNA]</scope>
    <source>
        <strain evidence="1">Wonlab-2016</strain>
    </source>
</reference>
<evidence type="ECO:0000313" key="2">
    <source>
        <dbReference type="Proteomes" id="UP001519460"/>
    </source>
</evidence>
<comment type="caution">
    <text evidence="1">The sequence shown here is derived from an EMBL/GenBank/DDBJ whole genome shotgun (WGS) entry which is preliminary data.</text>
</comment>
<protein>
    <submittedName>
        <fullName evidence="1">Uncharacterized protein</fullName>
    </submittedName>
</protein>
<sequence>MGAGRERGQRLSPRTRYSAAMMKFPDAGQISSHGTVVTTRVVTRQLSPVISLPYLPRSRRFAGCCGCTSRADPGVRCEGGSSEAA</sequence>
<proteinExistence type="predicted"/>
<accession>A0ABD0LFV8</accession>
<keyword evidence="2" id="KW-1185">Reference proteome</keyword>
<dbReference type="EMBL" id="JACVVK020000052">
    <property type="protein sequence ID" value="KAK7498285.1"/>
    <property type="molecule type" value="Genomic_DNA"/>
</dbReference>
<organism evidence="1 2">
    <name type="scientific">Batillaria attramentaria</name>
    <dbReference type="NCBI Taxonomy" id="370345"/>
    <lineage>
        <taxon>Eukaryota</taxon>
        <taxon>Metazoa</taxon>
        <taxon>Spiralia</taxon>
        <taxon>Lophotrochozoa</taxon>
        <taxon>Mollusca</taxon>
        <taxon>Gastropoda</taxon>
        <taxon>Caenogastropoda</taxon>
        <taxon>Sorbeoconcha</taxon>
        <taxon>Cerithioidea</taxon>
        <taxon>Batillariidae</taxon>
        <taxon>Batillaria</taxon>
    </lineage>
</organism>
<dbReference type="AlphaFoldDB" id="A0ABD0LFV8"/>
<evidence type="ECO:0000313" key="1">
    <source>
        <dbReference type="EMBL" id="KAK7498285.1"/>
    </source>
</evidence>
<name>A0ABD0LFV8_9CAEN</name>